<keyword evidence="2 5" id="KW-0812">Transmembrane</keyword>
<evidence type="ECO:0000256" key="3">
    <source>
        <dbReference type="ARBA" id="ARBA00022989"/>
    </source>
</evidence>
<dbReference type="Pfam" id="PF01124">
    <property type="entry name" value="MAPEG"/>
    <property type="match status" value="1"/>
</dbReference>
<keyword evidence="3 5" id="KW-1133">Transmembrane helix</keyword>
<protein>
    <submittedName>
        <fullName evidence="6">MAPEG family protein</fullName>
    </submittedName>
</protein>
<evidence type="ECO:0000256" key="5">
    <source>
        <dbReference type="SAM" id="Phobius"/>
    </source>
</evidence>
<name>A0A061SWR7_9RHOB</name>
<keyword evidence="4 5" id="KW-0472">Membrane</keyword>
<evidence type="ECO:0000256" key="4">
    <source>
        <dbReference type="ARBA" id="ARBA00023136"/>
    </source>
</evidence>
<dbReference type="SUPFAM" id="SSF161084">
    <property type="entry name" value="MAPEG domain-like"/>
    <property type="match status" value="1"/>
</dbReference>
<proteinExistence type="predicted"/>
<feature type="transmembrane region" description="Helical" evidence="5">
    <location>
        <begin position="119"/>
        <end position="143"/>
    </location>
</feature>
<comment type="subcellular location">
    <subcellularLocation>
        <location evidence="1">Membrane</location>
    </subcellularLocation>
</comment>
<feature type="transmembrane region" description="Helical" evidence="5">
    <location>
        <begin position="12"/>
        <end position="36"/>
    </location>
</feature>
<comment type="caution">
    <text evidence="6">The sequence shown here is derived from an EMBL/GenBank/DDBJ whole genome shotgun (WGS) entry which is preliminary data.</text>
</comment>
<dbReference type="RefSeq" id="WP_037905817.1">
    <property type="nucleotide sequence ID" value="NZ_JEMU01000003.1"/>
</dbReference>
<feature type="transmembrane region" description="Helical" evidence="5">
    <location>
        <begin position="163"/>
        <end position="187"/>
    </location>
</feature>
<dbReference type="Proteomes" id="UP000027337">
    <property type="component" value="Unassembled WGS sequence"/>
</dbReference>
<keyword evidence="7" id="KW-1185">Reference proteome</keyword>
<dbReference type="GO" id="GO:0016020">
    <property type="term" value="C:membrane"/>
    <property type="evidence" value="ECO:0007669"/>
    <property type="project" value="UniProtKB-SubCell"/>
</dbReference>
<dbReference type="Gene3D" id="1.20.120.550">
    <property type="entry name" value="Membrane associated eicosanoid/glutathione metabolism-like domain"/>
    <property type="match status" value="1"/>
</dbReference>
<organism evidence="6 7">
    <name type="scientific">Sulfitobacter mediterraneus</name>
    <dbReference type="NCBI Taxonomy" id="83219"/>
    <lineage>
        <taxon>Bacteria</taxon>
        <taxon>Pseudomonadati</taxon>
        <taxon>Pseudomonadota</taxon>
        <taxon>Alphaproteobacteria</taxon>
        <taxon>Rhodobacterales</taxon>
        <taxon>Roseobacteraceae</taxon>
        <taxon>Sulfitobacter</taxon>
    </lineage>
</organism>
<feature type="transmembrane region" description="Helical" evidence="5">
    <location>
        <begin position="48"/>
        <end position="66"/>
    </location>
</feature>
<evidence type="ECO:0000256" key="1">
    <source>
        <dbReference type="ARBA" id="ARBA00004370"/>
    </source>
</evidence>
<evidence type="ECO:0000256" key="2">
    <source>
        <dbReference type="ARBA" id="ARBA00022692"/>
    </source>
</evidence>
<dbReference type="STRING" id="83219.PM02_04780"/>
<dbReference type="InterPro" id="IPR001129">
    <property type="entry name" value="Membr-assoc_MAPEG"/>
</dbReference>
<dbReference type="AlphaFoldDB" id="A0A061SWR7"/>
<accession>A0A061SWR7</accession>
<gene>
    <name evidence="6" type="ORF">PM02_04780</name>
</gene>
<evidence type="ECO:0000313" key="6">
    <source>
        <dbReference type="EMBL" id="KAJ04140.1"/>
    </source>
</evidence>
<evidence type="ECO:0000313" key="7">
    <source>
        <dbReference type="Proteomes" id="UP000027337"/>
    </source>
</evidence>
<sequence>MAPAKDNKTKFRAIIIAYPVALIAIALAMNLLLFGVDAAVVSLPSKPVIAALAMGAVLLVINHTVLMTTTELTRLKYDLKATPEEWAASDHNRADITAEAETELERQHNAHRNATENTVYFAMLAITLGLITPVQIAAQVWIIGFALGRFGHGFAYLTGRDGLRGICMSVSLIALYGMGSYLALALIL</sequence>
<dbReference type="InterPro" id="IPR023352">
    <property type="entry name" value="MAPEG-like_dom_sf"/>
</dbReference>
<dbReference type="EMBL" id="JEMU01000003">
    <property type="protein sequence ID" value="KAJ04140.1"/>
    <property type="molecule type" value="Genomic_DNA"/>
</dbReference>
<dbReference type="eggNOG" id="ENOG50316BV">
    <property type="taxonomic scope" value="Bacteria"/>
</dbReference>
<reference evidence="6 7" key="1">
    <citation type="journal article" date="2014" name="Genome Announc.">
        <title>Draft Genome Sequences of Two Isolates of the Roseobacter Group, Sulfitobacter sp. Strains 3SOLIMAR09 and 1FIGIMAR09, from Harbors of Mallorca Island (Mediterranean Sea).</title>
        <authorList>
            <person name="Mas-Llado M."/>
            <person name="Pina-Villalonga J.M."/>
            <person name="Brunet-Galmes I."/>
            <person name="Nogales B."/>
            <person name="Bosch R."/>
        </authorList>
    </citation>
    <scope>NUCLEOTIDE SEQUENCE [LARGE SCALE GENOMIC DNA]</scope>
    <source>
        <strain evidence="6 7">1FIGIMAR09</strain>
    </source>
</reference>